<dbReference type="EMBL" id="BSOP01000017">
    <property type="protein sequence ID" value="GLR51043.1"/>
    <property type="molecule type" value="Genomic_DNA"/>
</dbReference>
<dbReference type="Proteomes" id="UP001156702">
    <property type="component" value="Unassembled WGS sequence"/>
</dbReference>
<comment type="caution">
    <text evidence="1">The sequence shown here is derived from an EMBL/GenBank/DDBJ whole genome shotgun (WGS) entry which is preliminary data.</text>
</comment>
<reference evidence="2" key="1">
    <citation type="journal article" date="2019" name="Int. J. Syst. Evol. Microbiol.">
        <title>The Global Catalogue of Microorganisms (GCM) 10K type strain sequencing project: providing services to taxonomists for standard genome sequencing and annotation.</title>
        <authorList>
            <consortium name="The Broad Institute Genomics Platform"/>
            <consortium name="The Broad Institute Genome Sequencing Center for Infectious Disease"/>
            <person name="Wu L."/>
            <person name="Ma J."/>
        </authorList>
    </citation>
    <scope>NUCLEOTIDE SEQUENCE [LARGE SCALE GENOMIC DNA]</scope>
    <source>
        <strain evidence="2">NBRC 102122</strain>
    </source>
</reference>
<protein>
    <recommendedName>
        <fullName evidence="3">Lysozyme inhibitor LprI N-terminal domain-containing protein</fullName>
    </recommendedName>
</protein>
<sequence length="362" mass="38865">MESRLAAVLAASAQPDAVRAAQDAWLSYRKATCDYFAGQEGIVGVIQGLQCLRWTSWRRMKELDALLGVAPSEDGDESQAEGGLEPDFNTLADSHYSMRAFAFGDYSWYIKKRYGAALIEKALAARGFEAETAKAISADWDAWRYHPENGQPLLESTPMSASDADMQLLAARFPACMRDLGTANCRMAYSIELGCRLDPPVAKACQGVFDISRSIAAGYRRDGRTASPFSGFQGNSVYTMAGCIAEGGKGAGLAVFAPDNAETVTKLTFIAQPAGGSAVAQPVDIETLPERQAELCSALIGWTFDESGNPIAAGGTIELYAVSPESVLAQYREDAQTTDPARDPDYADHLRRVANALDEAAQ</sequence>
<gene>
    <name evidence="1" type="ORF">GCM10007923_22510</name>
</gene>
<organism evidence="1 2">
    <name type="scientific">Shinella yambaruensis</name>
    <dbReference type="NCBI Taxonomy" id="415996"/>
    <lineage>
        <taxon>Bacteria</taxon>
        <taxon>Pseudomonadati</taxon>
        <taxon>Pseudomonadota</taxon>
        <taxon>Alphaproteobacteria</taxon>
        <taxon>Hyphomicrobiales</taxon>
        <taxon>Rhizobiaceae</taxon>
        <taxon>Shinella</taxon>
    </lineage>
</organism>
<name>A0ABQ5ZE04_9HYPH</name>
<evidence type="ECO:0000313" key="1">
    <source>
        <dbReference type="EMBL" id="GLR51043.1"/>
    </source>
</evidence>
<dbReference type="Gene3D" id="1.20.1270.180">
    <property type="match status" value="1"/>
</dbReference>
<accession>A0ABQ5ZE04</accession>
<proteinExistence type="predicted"/>
<evidence type="ECO:0000313" key="2">
    <source>
        <dbReference type="Proteomes" id="UP001156702"/>
    </source>
</evidence>
<evidence type="ECO:0008006" key="3">
    <source>
        <dbReference type="Google" id="ProtNLM"/>
    </source>
</evidence>
<keyword evidence="2" id="KW-1185">Reference proteome</keyword>